<dbReference type="VEuPathDB" id="MicrosporidiaDB:ECANGB1_2340"/>
<feature type="transmembrane region" description="Helical" evidence="1">
    <location>
        <begin position="82"/>
        <end position="102"/>
    </location>
</feature>
<proteinExistence type="predicted"/>
<dbReference type="EMBL" id="LWDP01000009">
    <property type="protein sequence ID" value="ORD94808.1"/>
    <property type="molecule type" value="Genomic_DNA"/>
</dbReference>
<gene>
    <name evidence="2" type="ORF">ECANGB1_2340</name>
</gene>
<keyword evidence="1" id="KW-0472">Membrane</keyword>
<dbReference type="AlphaFoldDB" id="A0A1Y1S9C9"/>
<evidence type="ECO:0000313" key="3">
    <source>
        <dbReference type="Proteomes" id="UP000192639"/>
    </source>
</evidence>
<evidence type="ECO:0000313" key="2">
    <source>
        <dbReference type="EMBL" id="ORD94808.1"/>
    </source>
</evidence>
<keyword evidence="1" id="KW-0812">Transmembrane</keyword>
<reference evidence="2 3" key="1">
    <citation type="journal article" date="2017" name="Environ. Microbiol.">
        <title>Decay of the glycolytic pathway and adaptation to intranuclear parasitism within Enterocytozoonidae microsporidia.</title>
        <authorList>
            <person name="Wiredu Boakye D."/>
            <person name="Jaroenlak P."/>
            <person name="Prachumwat A."/>
            <person name="Williams T.A."/>
            <person name="Bateman K.S."/>
            <person name="Itsathitphaisarn O."/>
            <person name="Sritunyalucksana K."/>
            <person name="Paszkiewicz K.H."/>
            <person name="Moore K.A."/>
            <person name="Stentiford G.D."/>
            <person name="Williams B.A."/>
        </authorList>
    </citation>
    <scope>NUCLEOTIDE SEQUENCE [LARGE SCALE GENOMIC DNA]</scope>
    <source>
        <strain evidence="2 3">GB1</strain>
    </source>
</reference>
<dbReference type="OrthoDB" id="10565310at2759"/>
<comment type="caution">
    <text evidence="2">The sequence shown here is derived from an EMBL/GenBank/DDBJ whole genome shotgun (WGS) entry which is preliminary data.</text>
</comment>
<evidence type="ECO:0000256" key="1">
    <source>
        <dbReference type="SAM" id="Phobius"/>
    </source>
</evidence>
<accession>A0A1Y1S9C9</accession>
<keyword evidence="3" id="KW-1185">Reference proteome</keyword>
<name>A0A1Y1S9C9_9MICR</name>
<keyword evidence="1" id="KW-1133">Transmembrane helix</keyword>
<sequence>MGVEIFERIGWHGNSYVVFSRDVLYFIVINNVFHAGYGNRIDLSNMVCKLFDYSWDVERGVKVILYDSIENKMLSFRYRITYLDFSSQFLCIFTGGVILALVCKRINRIVAGNKPQIS</sequence>
<organism evidence="2 3">
    <name type="scientific">Enterospora canceri</name>
    <dbReference type="NCBI Taxonomy" id="1081671"/>
    <lineage>
        <taxon>Eukaryota</taxon>
        <taxon>Fungi</taxon>
        <taxon>Fungi incertae sedis</taxon>
        <taxon>Microsporidia</taxon>
        <taxon>Enterocytozoonidae</taxon>
        <taxon>Enterospora</taxon>
    </lineage>
</organism>
<dbReference type="Proteomes" id="UP000192639">
    <property type="component" value="Unassembled WGS sequence"/>
</dbReference>
<protein>
    <submittedName>
        <fullName evidence="2">Uncharacterized protein</fullName>
    </submittedName>
</protein>